<sequence>MASRIHLRDLKMTKYSKSFDKILVKAKKASTNQEEQLQFVANTVLNRLFSKQSKKCKKSNGEERHTRTDVYSQIRQMIPKRSRSNLDKPEARKSETSENQNDEKAREESTKAADLVIPFPPQEVSLELNKGKEESMTNEDSPTSSGNHDQTKRKRESSDDQDEDDEYKKKRKQKARKPRRDSSGNHDQRKRKRERSDDQDEDNDHKKKARKARSLSPSETPEMPQELKNRVEALNAFQIEFVIQKTITSSDLRTGQTRLTFPQNQVRADAQDFRKELDKQFEEYANKDHRRKEKGPKGVMCKLIEPCLQVNNLRLIKWYYNSCCSYVLNGGWNRTCSNEDNGLTEDDLIQVWSFRVRDNEADNEDQGKLWFALVNKGKDHANASSTNEESSMPRKQSD</sequence>
<dbReference type="GO" id="GO:0005634">
    <property type="term" value="C:nucleus"/>
    <property type="evidence" value="ECO:0007669"/>
    <property type="project" value="UniProtKB-SubCell"/>
</dbReference>
<dbReference type="Gene3D" id="2.40.330.10">
    <property type="entry name" value="DNA-binding pseudobarrel domain"/>
    <property type="match status" value="1"/>
</dbReference>
<evidence type="ECO:0000256" key="5">
    <source>
        <dbReference type="ARBA" id="ARBA00023242"/>
    </source>
</evidence>
<dbReference type="InterPro" id="IPR015300">
    <property type="entry name" value="DNA-bd_pseudobarrel_sf"/>
</dbReference>
<evidence type="ECO:0000256" key="4">
    <source>
        <dbReference type="ARBA" id="ARBA00023163"/>
    </source>
</evidence>
<protein>
    <recommendedName>
        <fullName evidence="9">TF-B3 domain-containing protein</fullName>
    </recommendedName>
</protein>
<comment type="subcellular location">
    <subcellularLocation>
        <location evidence="1">Nucleus</location>
    </subcellularLocation>
</comment>
<organism evidence="7 8">
    <name type="scientific">Rubus argutus</name>
    <name type="common">Southern blackberry</name>
    <dbReference type="NCBI Taxonomy" id="59490"/>
    <lineage>
        <taxon>Eukaryota</taxon>
        <taxon>Viridiplantae</taxon>
        <taxon>Streptophyta</taxon>
        <taxon>Embryophyta</taxon>
        <taxon>Tracheophyta</taxon>
        <taxon>Spermatophyta</taxon>
        <taxon>Magnoliopsida</taxon>
        <taxon>eudicotyledons</taxon>
        <taxon>Gunneridae</taxon>
        <taxon>Pentapetalae</taxon>
        <taxon>rosids</taxon>
        <taxon>fabids</taxon>
        <taxon>Rosales</taxon>
        <taxon>Rosaceae</taxon>
        <taxon>Rosoideae</taxon>
        <taxon>Rosoideae incertae sedis</taxon>
        <taxon>Rubus</taxon>
    </lineage>
</organism>
<keyword evidence="4" id="KW-0804">Transcription</keyword>
<dbReference type="InterPro" id="IPR005508">
    <property type="entry name" value="At2g31720-like"/>
</dbReference>
<reference evidence="7 8" key="1">
    <citation type="journal article" date="2023" name="G3 (Bethesda)">
        <title>A chromosome-length genome assembly and annotation of blackberry (Rubus argutus, cv. 'Hillquist').</title>
        <authorList>
            <person name="Bruna T."/>
            <person name="Aryal R."/>
            <person name="Dudchenko O."/>
            <person name="Sargent D.J."/>
            <person name="Mead D."/>
            <person name="Buti M."/>
            <person name="Cavallini A."/>
            <person name="Hytonen T."/>
            <person name="Andres J."/>
            <person name="Pham M."/>
            <person name="Weisz D."/>
            <person name="Mascagni F."/>
            <person name="Usai G."/>
            <person name="Natali L."/>
            <person name="Bassil N."/>
            <person name="Fernandez G.E."/>
            <person name="Lomsadze A."/>
            <person name="Armour M."/>
            <person name="Olukolu B."/>
            <person name="Poorten T."/>
            <person name="Britton C."/>
            <person name="Davik J."/>
            <person name="Ashrafi H."/>
            <person name="Aiden E.L."/>
            <person name="Borodovsky M."/>
            <person name="Worthington M."/>
        </authorList>
    </citation>
    <scope>NUCLEOTIDE SEQUENCE [LARGE SCALE GENOMIC DNA]</scope>
    <source>
        <strain evidence="7">PI 553951</strain>
    </source>
</reference>
<dbReference type="AlphaFoldDB" id="A0AAW1W7W6"/>
<keyword evidence="2" id="KW-0805">Transcription regulation</keyword>
<feature type="compositionally biased region" description="Polar residues" evidence="6">
    <location>
        <begin position="138"/>
        <end position="148"/>
    </location>
</feature>
<dbReference type="PANTHER" id="PTHR31541">
    <property type="entry name" value="B3 DOMAIN PLANT PROTEIN-RELATED"/>
    <property type="match status" value="1"/>
</dbReference>
<feature type="region of interest" description="Disordered" evidence="6">
    <location>
        <begin position="75"/>
        <end position="225"/>
    </location>
</feature>
<keyword evidence="8" id="KW-1185">Reference proteome</keyword>
<proteinExistence type="predicted"/>
<evidence type="ECO:0008006" key="9">
    <source>
        <dbReference type="Google" id="ProtNLM"/>
    </source>
</evidence>
<comment type="caution">
    <text evidence="7">The sequence shown here is derived from an EMBL/GenBank/DDBJ whole genome shotgun (WGS) entry which is preliminary data.</text>
</comment>
<accession>A0AAW1W7W6</accession>
<name>A0AAW1W7W6_RUBAR</name>
<keyword evidence="3" id="KW-0238">DNA-binding</keyword>
<evidence type="ECO:0000313" key="8">
    <source>
        <dbReference type="Proteomes" id="UP001457282"/>
    </source>
</evidence>
<evidence type="ECO:0000256" key="1">
    <source>
        <dbReference type="ARBA" id="ARBA00004123"/>
    </source>
</evidence>
<feature type="compositionally biased region" description="Basic residues" evidence="6">
    <location>
        <begin position="169"/>
        <end position="179"/>
    </location>
</feature>
<evidence type="ECO:0000256" key="6">
    <source>
        <dbReference type="SAM" id="MobiDB-lite"/>
    </source>
</evidence>
<dbReference type="PANTHER" id="PTHR31541:SF25">
    <property type="entry name" value="GAMMA-GLIADIN B"/>
    <property type="match status" value="1"/>
</dbReference>
<evidence type="ECO:0000313" key="7">
    <source>
        <dbReference type="EMBL" id="KAK9919352.1"/>
    </source>
</evidence>
<dbReference type="GO" id="GO:0003677">
    <property type="term" value="F:DNA binding"/>
    <property type="evidence" value="ECO:0007669"/>
    <property type="project" value="UniProtKB-KW"/>
</dbReference>
<dbReference type="Proteomes" id="UP001457282">
    <property type="component" value="Unassembled WGS sequence"/>
</dbReference>
<gene>
    <name evidence="7" type="ORF">M0R45_027950</name>
</gene>
<dbReference type="Pfam" id="PF03754">
    <property type="entry name" value="At2g31720-like"/>
    <property type="match status" value="1"/>
</dbReference>
<feature type="compositionally biased region" description="Basic and acidic residues" evidence="6">
    <location>
        <begin position="84"/>
        <end position="111"/>
    </location>
</feature>
<evidence type="ECO:0000256" key="3">
    <source>
        <dbReference type="ARBA" id="ARBA00023125"/>
    </source>
</evidence>
<dbReference type="EMBL" id="JBEDUW010000006">
    <property type="protein sequence ID" value="KAK9919352.1"/>
    <property type="molecule type" value="Genomic_DNA"/>
</dbReference>
<keyword evidence="5" id="KW-0539">Nucleus</keyword>
<evidence type="ECO:0000256" key="2">
    <source>
        <dbReference type="ARBA" id="ARBA00023015"/>
    </source>
</evidence>